<keyword evidence="3" id="KW-1185">Reference proteome</keyword>
<organism evidence="2 3">
    <name type="scientific">Geotrichum candidum</name>
    <name type="common">Oospora lactis</name>
    <name type="synonym">Dipodascus geotrichum</name>
    <dbReference type="NCBI Taxonomy" id="1173061"/>
    <lineage>
        <taxon>Eukaryota</taxon>
        <taxon>Fungi</taxon>
        <taxon>Dikarya</taxon>
        <taxon>Ascomycota</taxon>
        <taxon>Saccharomycotina</taxon>
        <taxon>Dipodascomycetes</taxon>
        <taxon>Dipodascales</taxon>
        <taxon>Dipodascaceae</taxon>
        <taxon>Geotrichum</taxon>
    </lineage>
</organism>
<feature type="region of interest" description="Disordered" evidence="1">
    <location>
        <begin position="304"/>
        <end position="326"/>
    </location>
</feature>
<evidence type="ECO:0000313" key="2">
    <source>
        <dbReference type="EMBL" id="CDO53818.1"/>
    </source>
</evidence>
<dbReference type="AlphaFoldDB" id="A0A0J9X8Q2"/>
<feature type="region of interest" description="Disordered" evidence="1">
    <location>
        <begin position="147"/>
        <end position="173"/>
    </location>
</feature>
<dbReference type="EMBL" id="CCBN010000006">
    <property type="protein sequence ID" value="CDO53818.1"/>
    <property type="molecule type" value="Genomic_DNA"/>
</dbReference>
<evidence type="ECO:0000256" key="1">
    <source>
        <dbReference type="SAM" id="MobiDB-lite"/>
    </source>
</evidence>
<name>A0A0J9X8Q2_GEOCN</name>
<evidence type="ECO:0000313" key="3">
    <source>
        <dbReference type="Proteomes" id="UP000242525"/>
    </source>
</evidence>
<dbReference type="Proteomes" id="UP000242525">
    <property type="component" value="Unassembled WGS sequence"/>
</dbReference>
<gene>
    <name evidence="2" type="ORF">BN980_GECA06s00208g</name>
</gene>
<protein>
    <submittedName>
        <fullName evidence="2">Uncharacterized protein</fullName>
    </submittedName>
</protein>
<proteinExistence type="predicted"/>
<reference evidence="2" key="1">
    <citation type="submission" date="2014-03" db="EMBL/GenBank/DDBJ databases">
        <authorList>
            <person name="Casaregola S."/>
        </authorList>
    </citation>
    <scope>NUCLEOTIDE SEQUENCE [LARGE SCALE GENOMIC DNA]</scope>
    <source>
        <strain evidence="2">CLIB 918</strain>
    </source>
</reference>
<sequence length="326" mass="34862">MARDTTAIGTVSSKNPMVDGAVVSHAAAPKTTKKPVPKPPALPARDLLAVAPVSFDFNVKVTATEPVIGITEQSVNKRPTPERVGRLRPTKWLHTAKPTVSETGPISDSKPGTSLGSNAVATKVAATTITTESNHKTVLTHLDQTTPFKSPKKLKEPLSPIRKPALKPSSENVSFHGFHKTSALFDDDDEYEDVETESDQEENDKILRSVKVHTKIAAIEKSLGITTPTNSFIETTDADASKKKYKIHYGRRLAQRLKGATVTNISGQTDLESEVHSVSGAQGDPTFSGPLGIQDAESNITVQSTCQKPGNSNANNKDVANTNLLG</sequence>
<accession>A0A0J9X8Q2</accession>
<comment type="caution">
    <text evidence="2">The sequence shown here is derived from an EMBL/GenBank/DDBJ whole genome shotgun (WGS) entry which is preliminary data.</text>
</comment>